<dbReference type="KEGG" id="lmi:LMXM_28_2445"/>
<dbReference type="Proteomes" id="UP000007259">
    <property type="component" value="Chromosome 28"/>
</dbReference>
<dbReference type="InterPro" id="IPR029058">
    <property type="entry name" value="AB_hydrolase_fold"/>
</dbReference>
<dbReference type="PANTHER" id="PTHR12482:SF5">
    <property type="entry name" value="DUF676 DOMAIN-CONTAINING PROTEIN"/>
    <property type="match status" value="1"/>
</dbReference>
<feature type="domain" description="DUF676" evidence="2">
    <location>
        <begin position="141"/>
        <end position="261"/>
    </location>
</feature>
<organism evidence="3 4">
    <name type="scientific">Leishmania mexicana (strain MHOM/GT/2001/U1103)</name>
    <dbReference type="NCBI Taxonomy" id="929439"/>
    <lineage>
        <taxon>Eukaryota</taxon>
        <taxon>Discoba</taxon>
        <taxon>Euglenozoa</taxon>
        <taxon>Kinetoplastea</taxon>
        <taxon>Metakinetoplastina</taxon>
        <taxon>Trypanosomatida</taxon>
        <taxon>Trypanosomatidae</taxon>
        <taxon>Leishmaniinae</taxon>
        <taxon>Leishmania</taxon>
    </lineage>
</organism>
<evidence type="ECO:0000259" key="2">
    <source>
        <dbReference type="Pfam" id="PF05057"/>
    </source>
</evidence>
<dbReference type="OMA" id="AMADLFC"/>
<evidence type="ECO:0000313" key="4">
    <source>
        <dbReference type="Proteomes" id="UP000007259"/>
    </source>
</evidence>
<proteinExistence type="predicted"/>
<dbReference type="PANTHER" id="PTHR12482">
    <property type="entry name" value="LIPASE ROG1-RELATED-RELATED"/>
    <property type="match status" value="1"/>
</dbReference>
<feature type="compositionally biased region" description="Acidic residues" evidence="1">
    <location>
        <begin position="284"/>
        <end position="302"/>
    </location>
</feature>
<dbReference type="SUPFAM" id="SSF53474">
    <property type="entry name" value="alpha/beta-Hydrolases"/>
    <property type="match status" value="1"/>
</dbReference>
<sequence>MEAALNHAMPLASEPLRKPPRTLCIVLAHHGYRGKPTDFQYLCSVCRQTLKDFRKSTPKVNGEALLSRRPRFVFIRPRENNGAKMDAGVFACARRYVDQVCLTVDKLVAKRLGIGGEMSCVAVQTTGVTADGAKTAAKHKLCFSAVGHSMGGLILRAALPELMERIEERFEAFEEVCEVHWDLFCTMATPHLGVRYMKSKAMTFLCRRIGTHLWPAMADLFCTNSVVGVDLTSDDYLAAWGRFERRVLLNVVNDNTVLTYSSSFAVTLDVLKRVGAPLPSTDEEITDMCCPQDDEEEEEEEENHQHSDGAVLQLARLGVKCASSREELCDNGFVLESISPELWPPDVLVEERELAERILTHVGPLELHLVDFRPPCARLTSAAAPDETDGCDAPRRPGILAREMVTIAAARFGHWALVGKKPCKYPSVFGFVSEYIVKDLLLRSYGISAPVLAPQDGHLHCGGASNGGDTEVKDHDCMLTVAEPSGAPAPLANV</sequence>
<dbReference type="PhylomeDB" id="E9B066"/>
<dbReference type="EMBL" id="FR799581">
    <property type="protein sequence ID" value="CBZ28618.1"/>
    <property type="molecule type" value="Genomic_DNA"/>
</dbReference>
<reference evidence="3 4" key="1">
    <citation type="journal article" date="2011" name="Genome Res.">
        <title>Chromosome and gene copy number variation allow major structural change between species and strains of Leishmania.</title>
        <authorList>
            <person name="Rogers M.B."/>
            <person name="Hilley J.D."/>
            <person name="Dickens N.J."/>
            <person name="Wilkes J."/>
            <person name="Bates P.A."/>
            <person name="Depledge D.P."/>
            <person name="Harris D."/>
            <person name="Her Y."/>
            <person name="Herzyk P."/>
            <person name="Imamura H."/>
            <person name="Otto T.D."/>
            <person name="Sanders M."/>
            <person name="Seeger K."/>
            <person name="Dujardin J.C."/>
            <person name="Berriman M."/>
            <person name="Smith D.F."/>
            <person name="Hertz-Fowler C."/>
            <person name="Mottram J.C."/>
        </authorList>
    </citation>
    <scope>NUCLEOTIDE SEQUENCE [LARGE SCALE GENOMIC DNA]</scope>
    <source>
        <strain evidence="3 4">MHOM/GT/2001/U1103</strain>
    </source>
</reference>
<dbReference type="RefSeq" id="XP_003877088.1">
    <property type="nucleotide sequence ID" value="XM_003877039.1"/>
</dbReference>
<dbReference type="VEuPathDB" id="TriTrypDB:LmxM.28.2445"/>
<dbReference type="InterPro" id="IPR044294">
    <property type="entry name" value="Lipase-like"/>
</dbReference>
<gene>
    <name evidence="3" type="ORF">LMXM_28_2445</name>
</gene>
<name>E9B066_LEIMU</name>
<dbReference type="InterPro" id="IPR007751">
    <property type="entry name" value="DUF676_lipase-like"/>
</dbReference>
<dbReference type="GeneID" id="13450370"/>
<accession>E9B066</accession>
<keyword evidence="4" id="KW-1185">Reference proteome</keyword>
<protein>
    <recommendedName>
        <fullName evidence="2">DUF676 domain-containing protein</fullName>
    </recommendedName>
</protein>
<evidence type="ECO:0000313" key="3">
    <source>
        <dbReference type="EMBL" id="CBZ28618.1"/>
    </source>
</evidence>
<dbReference type="Pfam" id="PF05057">
    <property type="entry name" value="DUF676"/>
    <property type="match status" value="1"/>
</dbReference>
<feature type="region of interest" description="Disordered" evidence="1">
    <location>
        <begin position="284"/>
        <end position="308"/>
    </location>
</feature>
<dbReference type="OrthoDB" id="273452at2759"/>
<evidence type="ECO:0000256" key="1">
    <source>
        <dbReference type="SAM" id="MobiDB-lite"/>
    </source>
</evidence>
<dbReference type="Gene3D" id="3.40.50.1820">
    <property type="entry name" value="alpha/beta hydrolase"/>
    <property type="match status" value="1"/>
</dbReference>
<dbReference type="AlphaFoldDB" id="E9B066"/>